<feature type="transmembrane region" description="Helical" evidence="6">
    <location>
        <begin position="38"/>
        <end position="56"/>
    </location>
</feature>
<organism evidence="7 8">
    <name type="scientific">Candidatus Moduliflexus flocculans</name>
    <dbReference type="NCBI Taxonomy" id="1499966"/>
    <lineage>
        <taxon>Bacteria</taxon>
        <taxon>Candidatus Moduliflexota</taxon>
        <taxon>Candidatus Moduliflexia</taxon>
        <taxon>Candidatus Moduliflexales</taxon>
        <taxon>Candidatus Moduliflexaceae</taxon>
    </lineage>
</organism>
<keyword evidence="4 6" id="KW-1133">Transmembrane helix</keyword>
<keyword evidence="3 6" id="KW-0812">Transmembrane</keyword>
<dbReference type="PANTHER" id="PTHR43370:SF2">
    <property type="entry name" value="ABC TRANSPORTER PERMEASE PROTEIN"/>
    <property type="match status" value="1"/>
</dbReference>
<keyword evidence="2" id="KW-1003">Cell membrane</keyword>
<evidence type="ECO:0000313" key="7">
    <source>
        <dbReference type="EMBL" id="GAK54687.1"/>
    </source>
</evidence>
<evidence type="ECO:0000256" key="6">
    <source>
        <dbReference type="SAM" id="Phobius"/>
    </source>
</evidence>
<dbReference type="Pfam" id="PF02653">
    <property type="entry name" value="BPD_transp_2"/>
    <property type="match status" value="1"/>
</dbReference>
<feature type="transmembrane region" description="Helical" evidence="6">
    <location>
        <begin position="195"/>
        <end position="218"/>
    </location>
</feature>
<dbReference type="STRING" id="1499966.U14_05975"/>
<dbReference type="Proteomes" id="UP000030700">
    <property type="component" value="Unassembled WGS sequence"/>
</dbReference>
<dbReference type="EMBL" id="DF820462">
    <property type="protein sequence ID" value="GAK54687.1"/>
    <property type="molecule type" value="Genomic_DNA"/>
</dbReference>
<dbReference type="GO" id="GO:0005886">
    <property type="term" value="C:plasma membrane"/>
    <property type="evidence" value="ECO:0007669"/>
    <property type="project" value="UniProtKB-SubCell"/>
</dbReference>
<name>A0A081BTF6_9BACT</name>
<dbReference type="AlphaFoldDB" id="A0A081BTF6"/>
<feature type="transmembrane region" description="Helical" evidence="6">
    <location>
        <begin position="145"/>
        <end position="162"/>
    </location>
</feature>
<dbReference type="HOGENOM" id="CLU_040769_1_0_0"/>
<evidence type="ECO:0000256" key="2">
    <source>
        <dbReference type="ARBA" id="ARBA00022475"/>
    </source>
</evidence>
<evidence type="ECO:0000256" key="1">
    <source>
        <dbReference type="ARBA" id="ARBA00004651"/>
    </source>
</evidence>
<keyword evidence="5 6" id="KW-0472">Membrane</keyword>
<proteinExistence type="predicted"/>
<gene>
    <name evidence="7" type="ORF">U14_05975</name>
</gene>
<dbReference type="PANTHER" id="PTHR43370">
    <property type="entry name" value="SUGAR ABC TRANSPORTER INTEGRAL MEMBRANE PROTEIN-RELATED"/>
    <property type="match status" value="1"/>
</dbReference>
<protein>
    <submittedName>
        <fullName evidence="7">Inner-membrane translocator</fullName>
    </submittedName>
</protein>
<evidence type="ECO:0000256" key="3">
    <source>
        <dbReference type="ARBA" id="ARBA00022692"/>
    </source>
</evidence>
<evidence type="ECO:0000256" key="4">
    <source>
        <dbReference type="ARBA" id="ARBA00022989"/>
    </source>
</evidence>
<feature type="transmembrane region" description="Helical" evidence="6">
    <location>
        <begin position="268"/>
        <end position="286"/>
    </location>
</feature>
<sequence>MLLEAITVIISTAIPLSVSFILAGLGEMFNQRAGTFNLGVEGIMLLGAFTGFYTVHHLHSNVLGLLAAMAVGAVMGLLMAVSVITFKATQGIAGIGLYMVGWGISGTLFRIYVGGITSIEGITALHIPVLSTLPVVGAMFFQHDIVVYITFLLIPLAWYVLFKTAWGLKVRAIGTTPRAADTLGVSVERIRYQCLILGGMMAGLAGAYLSICQAHMFADNITAGRGFIAVALVYFGKWHPVGIMGGALLFSLAHSLQRFIQVYGINFPYEFAVVFPYVLVIIVLALSHKSKDAGPTALGTPYEREFRG</sequence>
<evidence type="ECO:0000313" key="8">
    <source>
        <dbReference type="Proteomes" id="UP000030700"/>
    </source>
</evidence>
<keyword evidence="8" id="KW-1185">Reference proteome</keyword>
<feature type="transmembrane region" description="Helical" evidence="6">
    <location>
        <begin position="6"/>
        <end position="26"/>
    </location>
</feature>
<reference evidence="7 8" key="1">
    <citation type="journal article" date="2015" name="PeerJ">
        <title>First genomic representation of candidate bacterial phylum KSB3 points to enhanced environmental sensing as a trigger of wastewater bulking.</title>
        <authorList>
            <person name="Sekiguchi Y."/>
            <person name="Ohashi A."/>
            <person name="Parks D.H."/>
            <person name="Yamauchi T."/>
            <person name="Tyson G.W."/>
            <person name="Hugenholtz P."/>
        </authorList>
    </citation>
    <scope>NUCLEOTIDE SEQUENCE [LARGE SCALE GENOMIC DNA]</scope>
</reference>
<dbReference type="CDD" id="cd06580">
    <property type="entry name" value="TM_PBP1_transp_TpRbsC_like"/>
    <property type="match status" value="1"/>
</dbReference>
<accession>A0A081BTF6</accession>
<feature type="transmembrane region" description="Helical" evidence="6">
    <location>
        <begin position="62"/>
        <end position="84"/>
    </location>
</feature>
<feature type="transmembrane region" description="Helical" evidence="6">
    <location>
        <begin position="238"/>
        <end position="256"/>
    </location>
</feature>
<feature type="transmembrane region" description="Helical" evidence="6">
    <location>
        <begin position="91"/>
        <end position="113"/>
    </location>
</feature>
<evidence type="ECO:0000256" key="5">
    <source>
        <dbReference type="ARBA" id="ARBA00023136"/>
    </source>
</evidence>
<dbReference type="InterPro" id="IPR001851">
    <property type="entry name" value="ABC_transp_permease"/>
</dbReference>
<comment type="subcellular location">
    <subcellularLocation>
        <location evidence="1">Cell membrane</location>
        <topology evidence="1">Multi-pass membrane protein</topology>
    </subcellularLocation>
</comment>
<dbReference type="GO" id="GO:0022857">
    <property type="term" value="F:transmembrane transporter activity"/>
    <property type="evidence" value="ECO:0007669"/>
    <property type="project" value="InterPro"/>
</dbReference>